<dbReference type="KEGG" id="mshg:MSG_04129"/>
<evidence type="ECO:0000313" key="1">
    <source>
        <dbReference type="EMBL" id="BAX94250.1"/>
    </source>
</evidence>
<organism evidence="1 2">
    <name type="scientific">Mycobacterium shigaense</name>
    <dbReference type="NCBI Taxonomy" id="722731"/>
    <lineage>
        <taxon>Bacteria</taxon>
        <taxon>Bacillati</taxon>
        <taxon>Actinomycetota</taxon>
        <taxon>Actinomycetes</taxon>
        <taxon>Mycobacteriales</taxon>
        <taxon>Mycobacteriaceae</taxon>
        <taxon>Mycobacterium</taxon>
        <taxon>Mycobacterium simiae complex</taxon>
    </lineage>
</organism>
<gene>
    <name evidence="1" type="ORF">MSG_04129</name>
</gene>
<dbReference type="AlphaFoldDB" id="A0A1Z4EMW0"/>
<name>A0A1Z4EMW0_9MYCO</name>
<dbReference type="Proteomes" id="UP000217736">
    <property type="component" value="Chromosome"/>
</dbReference>
<protein>
    <submittedName>
        <fullName evidence="1">Uncharacterized protein</fullName>
    </submittedName>
</protein>
<proteinExistence type="predicted"/>
<reference evidence="2" key="1">
    <citation type="submission" date="2017-06" db="EMBL/GenBank/DDBJ databases">
        <title>Complete Genome Sequence of Mycobacterium shigaense.</title>
        <authorList>
            <person name="Fukano H."/>
            <person name="Yoshida M."/>
            <person name="Kazumi Y."/>
            <person name="Ogura Y."/>
            <person name="Mitarai S."/>
            <person name="Hayashi T."/>
            <person name="Hoshino Y."/>
        </authorList>
    </citation>
    <scope>NUCLEOTIDE SEQUENCE [LARGE SCALE GENOMIC DNA]</scope>
    <source>
        <strain evidence="2">UN-152</strain>
    </source>
</reference>
<keyword evidence="2" id="KW-1185">Reference proteome</keyword>
<accession>A0A1Z4EMW0</accession>
<evidence type="ECO:0000313" key="2">
    <source>
        <dbReference type="Proteomes" id="UP000217736"/>
    </source>
</evidence>
<dbReference type="RefSeq" id="WP_096442513.1">
    <property type="nucleotide sequence ID" value="NZ_AP018164.1"/>
</dbReference>
<sequence length="65" mass="7402">MTPAQIRERETVRLRSELLRRVEAHPVRSWSPTLLSAMIAVGDHVVENGLDGTEVTDRPELRVVR</sequence>
<dbReference type="EMBL" id="AP018164">
    <property type="protein sequence ID" value="BAX94250.1"/>
    <property type="molecule type" value="Genomic_DNA"/>
</dbReference>